<keyword evidence="5" id="KW-1185">Reference proteome</keyword>
<reference evidence="4 5" key="1">
    <citation type="submission" date="2020-08" db="EMBL/GenBank/DDBJ databases">
        <title>Genomic Encyclopedia of Type Strains, Phase III (KMG-III): the genomes of soil and plant-associated and newly described type strains.</title>
        <authorList>
            <person name="Whitman W."/>
        </authorList>
    </citation>
    <scope>NUCLEOTIDE SEQUENCE [LARGE SCALE GENOMIC DNA]</scope>
    <source>
        <strain evidence="4 5">CECT 8234</strain>
    </source>
</reference>
<dbReference type="AlphaFoldDB" id="A0A7W5C7P9"/>
<dbReference type="PANTHER" id="PTHR44591">
    <property type="entry name" value="STRESS RESPONSE REGULATOR PROTEIN 1"/>
    <property type="match status" value="1"/>
</dbReference>
<gene>
    <name evidence="4" type="ORF">FHS16_001655</name>
</gene>
<dbReference type="SUPFAM" id="SSF52172">
    <property type="entry name" value="CheY-like"/>
    <property type="match status" value="1"/>
</dbReference>
<name>A0A7W5C7P9_9BACL</name>
<dbReference type="EMBL" id="JACHXW010000004">
    <property type="protein sequence ID" value="MBB3151609.1"/>
    <property type="molecule type" value="Genomic_DNA"/>
</dbReference>
<comment type="caution">
    <text evidence="4">The sequence shown here is derived from an EMBL/GenBank/DDBJ whole genome shotgun (WGS) entry which is preliminary data.</text>
</comment>
<dbReference type="InterPro" id="IPR001789">
    <property type="entry name" value="Sig_transdc_resp-reg_receiver"/>
</dbReference>
<dbReference type="PANTHER" id="PTHR44591:SF3">
    <property type="entry name" value="RESPONSE REGULATORY DOMAIN-CONTAINING PROTEIN"/>
    <property type="match status" value="1"/>
</dbReference>
<evidence type="ECO:0000313" key="5">
    <source>
        <dbReference type="Proteomes" id="UP000518605"/>
    </source>
</evidence>
<dbReference type="GO" id="GO:0000160">
    <property type="term" value="P:phosphorelay signal transduction system"/>
    <property type="evidence" value="ECO:0007669"/>
    <property type="project" value="InterPro"/>
</dbReference>
<evidence type="ECO:0000256" key="2">
    <source>
        <dbReference type="PROSITE-ProRule" id="PRU00169"/>
    </source>
</evidence>
<dbReference type="Gene3D" id="3.40.50.2300">
    <property type="match status" value="1"/>
</dbReference>
<dbReference type="PROSITE" id="PS50110">
    <property type="entry name" value="RESPONSE_REGULATORY"/>
    <property type="match status" value="1"/>
</dbReference>
<dbReference type="Pfam" id="PF00072">
    <property type="entry name" value="Response_reg"/>
    <property type="match status" value="1"/>
</dbReference>
<evidence type="ECO:0000259" key="3">
    <source>
        <dbReference type="PROSITE" id="PS50110"/>
    </source>
</evidence>
<dbReference type="InterPro" id="IPR050595">
    <property type="entry name" value="Bact_response_regulator"/>
</dbReference>
<sequence>MSYFLILFAAALVVAVSFIFYQQRKIEKEHLDSKHRSAPQAIAPTVSISTHLNKPKAVVDSEKKVHTMKDGHTANLLIVDDQYSIRLMLSELFTASGIRVFEAETGVVALDICSIESIDCVLLDLKLPDMDGIEILQGIRSIAREVPVVLISAYASPEKLEDAVALGVSQCFTKPFDIIELKNVVLQLCDQYSRKATT</sequence>
<evidence type="ECO:0000313" key="4">
    <source>
        <dbReference type="EMBL" id="MBB3151609.1"/>
    </source>
</evidence>
<feature type="modified residue" description="4-aspartylphosphate" evidence="2">
    <location>
        <position position="124"/>
    </location>
</feature>
<accession>A0A7W5C7P9</accession>
<organism evidence="4 5">
    <name type="scientific">Paenibacillus endophyticus</name>
    <dbReference type="NCBI Taxonomy" id="1294268"/>
    <lineage>
        <taxon>Bacteria</taxon>
        <taxon>Bacillati</taxon>
        <taxon>Bacillota</taxon>
        <taxon>Bacilli</taxon>
        <taxon>Bacillales</taxon>
        <taxon>Paenibacillaceae</taxon>
        <taxon>Paenibacillus</taxon>
    </lineage>
</organism>
<dbReference type="Proteomes" id="UP000518605">
    <property type="component" value="Unassembled WGS sequence"/>
</dbReference>
<proteinExistence type="predicted"/>
<dbReference type="SMART" id="SM00448">
    <property type="entry name" value="REC"/>
    <property type="match status" value="1"/>
</dbReference>
<dbReference type="RefSeq" id="WP_183560759.1">
    <property type="nucleotide sequence ID" value="NZ_CBCSLB010000011.1"/>
</dbReference>
<dbReference type="InterPro" id="IPR011006">
    <property type="entry name" value="CheY-like_superfamily"/>
</dbReference>
<protein>
    <submittedName>
        <fullName evidence="4">CheY-like chemotaxis protein</fullName>
    </submittedName>
</protein>
<feature type="domain" description="Response regulatory" evidence="3">
    <location>
        <begin position="75"/>
        <end position="189"/>
    </location>
</feature>
<keyword evidence="1 2" id="KW-0597">Phosphoprotein</keyword>
<evidence type="ECO:0000256" key="1">
    <source>
        <dbReference type="ARBA" id="ARBA00022553"/>
    </source>
</evidence>